<dbReference type="EMBL" id="JAABOA010002131">
    <property type="protein sequence ID" value="KAF9580329.1"/>
    <property type="molecule type" value="Genomic_DNA"/>
</dbReference>
<comment type="caution">
    <text evidence="5">The sequence shown here is derived from an EMBL/GenBank/DDBJ whole genome shotgun (WGS) entry which is preliminary data.</text>
</comment>
<dbReference type="PANTHER" id="PTHR44329">
    <property type="entry name" value="SERINE/THREONINE-PROTEIN KINASE TNNI3K-RELATED"/>
    <property type="match status" value="1"/>
</dbReference>
<dbReference type="SUPFAM" id="SSF56112">
    <property type="entry name" value="Protein kinase-like (PK-like)"/>
    <property type="match status" value="1"/>
</dbReference>
<dbReference type="InterPro" id="IPR036770">
    <property type="entry name" value="Ankyrin_rpt-contain_sf"/>
</dbReference>
<dbReference type="Gene3D" id="1.10.510.10">
    <property type="entry name" value="Transferase(Phosphotransferase) domain 1"/>
    <property type="match status" value="1"/>
</dbReference>
<feature type="domain" description="Protein kinase" evidence="4">
    <location>
        <begin position="9"/>
        <end position="267"/>
    </location>
</feature>
<dbReference type="OrthoDB" id="544350at2759"/>
<evidence type="ECO:0000256" key="2">
    <source>
        <dbReference type="PROSITE-ProRule" id="PRU00023"/>
    </source>
</evidence>
<evidence type="ECO:0000256" key="3">
    <source>
        <dbReference type="SAM" id="MobiDB-lite"/>
    </source>
</evidence>
<sequence length="835" mass="91966">MRQIDYSAITNIKPLKKGGYGEIHTAEWSRLKVVLKRALPENDEGVEQFDQELEILKRVHDYDFIVRFYGVTVDPSTNTKCMVMKHCINGNLCSFLEKNHETLTWLERYRLSIEIAKGLEFLHKSGFHHRDLHSGNILLDDKLTAMICDFGLSRSSARGKQSDAAATIGVSSFLAPERFPAQRPVYTSACDIYSLGVIFWHISSGRIPFQKRLHEPKLLSDLLEGLREDIVPGTPSEYRDLVVKCWDRKPAKRLKIDVVIAVLQTLMAKPSEPEHQISTGFFMPSETSSASLPVPPDLGARMSSLERAASELNRMVYEIQDPMVHETVRYIERDVAALNFHLSSRRSLHHNPINESSEKTGDTALHLACLFLASPMDTIKVLVELGADINLENRQGYTPVMILVTSNTQHCYDALKFFVMRGARIPAYIRNPITPLNSAQIHALNLVSESRQFELVAATAGGVGVGAVGGAAASSLLRVDRRPMPQQMHHRNGNGASFMEGQSGMMTSAISSRDAGRLLAQGRPLIHVVAAMQDDQKIIDCLCEAVEFAGETALVAAAAHLRINNVKWLLWHDLDISSTEAGIQRAIKIVKMLHPSATSTGSSATPGGGGNDRLNVNNGHGGSSNGKHRKSASTPVSGRIWDHFMGSSSTRDKLENIRDLGKYSWAGMAIGDADDVSKDMARPVLHLLEEWTGSRRIELRKVVATQLKVMYGDSMGPSGSPYQQSLPVMRQQQQYAHPMAGSDASLSSSGSVNSIGRPEEGANMGDLSSYPQNGHHVSRETNGSHGHGNGNLHRQSHQQLGRGRNGGGTMSSRKNQRHLIDQALSEKPTLFWRAI</sequence>
<dbReference type="InterPro" id="IPR011009">
    <property type="entry name" value="Kinase-like_dom_sf"/>
</dbReference>
<accession>A0A9P6KCG9</accession>
<dbReference type="Proteomes" id="UP000780801">
    <property type="component" value="Unassembled WGS sequence"/>
</dbReference>
<evidence type="ECO:0000313" key="6">
    <source>
        <dbReference type="Proteomes" id="UP000780801"/>
    </source>
</evidence>
<dbReference type="InterPro" id="IPR001245">
    <property type="entry name" value="Ser-Thr/Tyr_kinase_cat_dom"/>
</dbReference>
<dbReference type="InterPro" id="IPR002110">
    <property type="entry name" value="Ankyrin_rpt"/>
</dbReference>
<name>A0A9P6KCG9_9FUNG</name>
<evidence type="ECO:0000313" key="5">
    <source>
        <dbReference type="EMBL" id="KAF9580329.1"/>
    </source>
</evidence>
<gene>
    <name evidence="5" type="ORF">BGW38_003067</name>
</gene>
<keyword evidence="2" id="KW-0040">ANK repeat</keyword>
<evidence type="ECO:0000256" key="1">
    <source>
        <dbReference type="ARBA" id="ARBA00005843"/>
    </source>
</evidence>
<feature type="region of interest" description="Disordered" evidence="3">
    <location>
        <begin position="730"/>
        <end position="814"/>
    </location>
</feature>
<proteinExistence type="inferred from homology"/>
<dbReference type="PROSITE" id="PS50088">
    <property type="entry name" value="ANK_REPEAT"/>
    <property type="match status" value="1"/>
</dbReference>
<dbReference type="InterPro" id="IPR000719">
    <property type="entry name" value="Prot_kinase_dom"/>
</dbReference>
<reference evidence="5" key="1">
    <citation type="journal article" date="2020" name="Fungal Divers.">
        <title>Resolving the Mortierellaceae phylogeny through synthesis of multi-gene phylogenetics and phylogenomics.</title>
        <authorList>
            <person name="Vandepol N."/>
            <person name="Liber J."/>
            <person name="Desiro A."/>
            <person name="Na H."/>
            <person name="Kennedy M."/>
            <person name="Barry K."/>
            <person name="Grigoriev I.V."/>
            <person name="Miller A.N."/>
            <person name="O'Donnell K."/>
            <person name="Stajich J.E."/>
            <person name="Bonito G."/>
        </authorList>
    </citation>
    <scope>NUCLEOTIDE SEQUENCE</scope>
    <source>
        <strain evidence="5">KOD1015</strain>
    </source>
</reference>
<dbReference type="PROSITE" id="PS50011">
    <property type="entry name" value="PROTEIN_KINASE_DOM"/>
    <property type="match status" value="1"/>
</dbReference>
<dbReference type="Gene3D" id="1.25.40.20">
    <property type="entry name" value="Ankyrin repeat-containing domain"/>
    <property type="match status" value="1"/>
</dbReference>
<protein>
    <recommendedName>
        <fullName evidence="4">Protein kinase domain-containing protein</fullName>
    </recommendedName>
</protein>
<dbReference type="PROSITE" id="PS50297">
    <property type="entry name" value="ANK_REP_REGION"/>
    <property type="match status" value="1"/>
</dbReference>
<dbReference type="SUPFAM" id="SSF48403">
    <property type="entry name" value="Ankyrin repeat"/>
    <property type="match status" value="1"/>
</dbReference>
<dbReference type="GO" id="GO:0005524">
    <property type="term" value="F:ATP binding"/>
    <property type="evidence" value="ECO:0007669"/>
    <property type="project" value="InterPro"/>
</dbReference>
<feature type="region of interest" description="Disordered" evidence="3">
    <location>
        <begin position="597"/>
        <end position="635"/>
    </location>
</feature>
<organism evidence="5 6">
    <name type="scientific">Lunasporangiospora selenospora</name>
    <dbReference type="NCBI Taxonomy" id="979761"/>
    <lineage>
        <taxon>Eukaryota</taxon>
        <taxon>Fungi</taxon>
        <taxon>Fungi incertae sedis</taxon>
        <taxon>Mucoromycota</taxon>
        <taxon>Mortierellomycotina</taxon>
        <taxon>Mortierellomycetes</taxon>
        <taxon>Mortierellales</taxon>
        <taxon>Mortierellaceae</taxon>
        <taxon>Lunasporangiospora</taxon>
    </lineage>
</organism>
<dbReference type="GO" id="GO:0004674">
    <property type="term" value="F:protein serine/threonine kinase activity"/>
    <property type="evidence" value="ECO:0007669"/>
    <property type="project" value="TreeGrafter"/>
</dbReference>
<evidence type="ECO:0000259" key="4">
    <source>
        <dbReference type="PROSITE" id="PS50011"/>
    </source>
</evidence>
<dbReference type="Pfam" id="PF12796">
    <property type="entry name" value="Ank_2"/>
    <property type="match status" value="1"/>
</dbReference>
<keyword evidence="6" id="KW-1185">Reference proteome</keyword>
<dbReference type="Pfam" id="PF07714">
    <property type="entry name" value="PK_Tyr_Ser-Thr"/>
    <property type="match status" value="1"/>
</dbReference>
<feature type="repeat" description="ANK" evidence="2">
    <location>
        <begin position="360"/>
        <end position="394"/>
    </location>
</feature>
<feature type="compositionally biased region" description="Low complexity" evidence="3">
    <location>
        <begin position="741"/>
        <end position="756"/>
    </location>
</feature>
<dbReference type="InterPro" id="IPR051681">
    <property type="entry name" value="Ser/Thr_Kinases-Pseudokinases"/>
</dbReference>
<dbReference type="SMART" id="SM00248">
    <property type="entry name" value="ANK"/>
    <property type="match status" value="3"/>
</dbReference>
<comment type="similarity">
    <text evidence="1">Belongs to the protein kinase superfamily. TKL Ser/Thr protein kinase family.</text>
</comment>
<dbReference type="AlphaFoldDB" id="A0A9P6KCG9"/>